<dbReference type="Proteomes" id="UP000887013">
    <property type="component" value="Unassembled WGS sequence"/>
</dbReference>
<evidence type="ECO:0000313" key="2">
    <source>
        <dbReference type="Proteomes" id="UP000887013"/>
    </source>
</evidence>
<reference evidence="1" key="1">
    <citation type="submission" date="2020-08" db="EMBL/GenBank/DDBJ databases">
        <title>Multicomponent nature underlies the extraordinary mechanical properties of spider dragline silk.</title>
        <authorList>
            <person name="Kono N."/>
            <person name="Nakamura H."/>
            <person name="Mori M."/>
            <person name="Yoshida Y."/>
            <person name="Ohtoshi R."/>
            <person name="Malay A.D."/>
            <person name="Moran D.A.P."/>
            <person name="Tomita M."/>
            <person name="Numata K."/>
            <person name="Arakawa K."/>
        </authorList>
    </citation>
    <scope>NUCLEOTIDE SEQUENCE</scope>
</reference>
<comment type="caution">
    <text evidence="1">The sequence shown here is derived from an EMBL/GenBank/DDBJ whole genome shotgun (WGS) entry which is preliminary data.</text>
</comment>
<gene>
    <name evidence="1" type="ORF">NPIL_639121</name>
</gene>
<sequence length="146" mass="15879">MLFVASVICSECNSGHTRDTGGPLTIFTSRTIVTTSSKLQQLLNVRMGRIDHKLLVSLPHILKRIIVRNKRNVTCSSLFSRILGALGIVGSVSTSSSYKYSISESKVKLGSSLGAVFTRTGSVKNFLERISTKLKCSRKTLAQTGE</sequence>
<proteinExistence type="predicted"/>
<keyword evidence="2" id="KW-1185">Reference proteome</keyword>
<protein>
    <submittedName>
        <fullName evidence="1">Uncharacterized protein</fullName>
    </submittedName>
</protein>
<accession>A0A8X6QCX8</accession>
<evidence type="ECO:0000313" key="1">
    <source>
        <dbReference type="EMBL" id="GFU19870.1"/>
    </source>
</evidence>
<dbReference type="EMBL" id="BMAW01127135">
    <property type="protein sequence ID" value="GFU19870.1"/>
    <property type="molecule type" value="Genomic_DNA"/>
</dbReference>
<organism evidence="1 2">
    <name type="scientific">Nephila pilipes</name>
    <name type="common">Giant wood spider</name>
    <name type="synonym">Nephila maculata</name>
    <dbReference type="NCBI Taxonomy" id="299642"/>
    <lineage>
        <taxon>Eukaryota</taxon>
        <taxon>Metazoa</taxon>
        <taxon>Ecdysozoa</taxon>
        <taxon>Arthropoda</taxon>
        <taxon>Chelicerata</taxon>
        <taxon>Arachnida</taxon>
        <taxon>Araneae</taxon>
        <taxon>Araneomorphae</taxon>
        <taxon>Entelegynae</taxon>
        <taxon>Araneoidea</taxon>
        <taxon>Nephilidae</taxon>
        <taxon>Nephila</taxon>
    </lineage>
</organism>
<dbReference type="AlphaFoldDB" id="A0A8X6QCX8"/>
<name>A0A8X6QCX8_NEPPI</name>